<feature type="region of interest" description="Disordered" evidence="1">
    <location>
        <begin position="1"/>
        <end position="31"/>
    </location>
</feature>
<gene>
    <name evidence="2" type="ORF">ERS007661_01741</name>
</gene>
<accession>A0A655EEU3</accession>
<dbReference type="Proteomes" id="UP000039217">
    <property type="component" value="Unassembled WGS sequence"/>
</dbReference>
<dbReference type="AlphaFoldDB" id="A0A655EEU3"/>
<organism evidence="2 3">
    <name type="scientific">Mycobacterium tuberculosis</name>
    <dbReference type="NCBI Taxonomy" id="1773"/>
    <lineage>
        <taxon>Bacteria</taxon>
        <taxon>Bacillati</taxon>
        <taxon>Actinomycetota</taxon>
        <taxon>Actinomycetes</taxon>
        <taxon>Mycobacteriales</taxon>
        <taxon>Mycobacteriaceae</taxon>
        <taxon>Mycobacterium</taxon>
        <taxon>Mycobacterium tuberculosis complex</taxon>
    </lineage>
</organism>
<reference evidence="2 3" key="1">
    <citation type="submission" date="2015-03" db="EMBL/GenBank/DDBJ databases">
        <authorList>
            <consortium name="Pathogen Informatics"/>
        </authorList>
    </citation>
    <scope>NUCLEOTIDE SEQUENCE [LARGE SCALE GENOMIC DNA]</scope>
    <source>
        <strain evidence="2 3">D00501624</strain>
    </source>
</reference>
<proteinExistence type="predicted"/>
<evidence type="ECO:0000313" key="2">
    <source>
        <dbReference type="EMBL" id="CNV15825.1"/>
    </source>
</evidence>
<sequence length="300" mass="32348">MRRSGSHGSGRRFDRFPQGRRRHRRPGSERERELLKCIAVTAGSFDDDHLGGHSGVVGLNHCGGARGSAIRIVGHARRRRGFVEGKHIPVEVPTCQFTGKPDPPLRLARARRHMPVDGDRSLAGKEDVRAVRPFVDGVVEPVEVRPPERLVLAAMIAAGSGQQGDRCLFRRALAGGGIAGELGQYRRQRVTVVDRVGVRNWLSANGCDAGFPGAHEQPVTQRAGGPAVVVVVAFDLFEHGCRLIDAAGRAQFAVPGIGVDRVGGGGDVAGAWLRPEVQRLQRLQAERVGAHPNALAYQRV</sequence>
<name>A0A655EEU3_MYCTX</name>
<evidence type="ECO:0000313" key="3">
    <source>
        <dbReference type="Proteomes" id="UP000039217"/>
    </source>
</evidence>
<protein>
    <submittedName>
        <fullName evidence="2">Uncharacterized protein</fullName>
    </submittedName>
</protein>
<evidence type="ECO:0000256" key="1">
    <source>
        <dbReference type="SAM" id="MobiDB-lite"/>
    </source>
</evidence>
<dbReference type="EMBL" id="CQQC01000520">
    <property type="protein sequence ID" value="CNV15825.1"/>
    <property type="molecule type" value="Genomic_DNA"/>
</dbReference>